<keyword evidence="1" id="KW-0812">Transmembrane</keyword>
<dbReference type="SUPFAM" id="SSF82185">
    <property type="entry name" value="Histone H3 K4-specific methyltransferase SET7/9 N-terminal domain"/>
    <property type="match status" value="1"/>
</dbReference>
<protein>
    <submittedName>
        <fullName evidence="2">Uncharacterized protein</fullName>
    </submittedName>
</protein>
<keyword evidence="1" id="KW-0472">Membrane</keyword>
<keyword evidence="1" id="KW-1133">Transmembrane helix</keyword>
<evidence type="ECO:0000313" key="2">
    <source>
        <dbReference type="EMBL" id="RCL74358.1"/>
    </source>
</evidence>
<sequence>MNFLIQNRLTVLILIVLSFSIYFIISTKTICDDLDGFTREGVLYLKGSNKPFSGNSRCIWDLTNVTWYEGKYIDGLKEGLWKFYNLDETKRSEIMYRRGKMNGPRNIFNSNNDEIIKMNCTDNICETVQ</sequence>
<organism evidence="2 3">
    <name type="scientific">PS1 clade bacterium</name>
    <dbReference type="NCBI Taxonomy" id="2175152"/>
    <lineage>
        <taxon>Bacteria</taxon>
        <taxon>Pseudomonadati</taxon>
        <taxon>Pseudomonadota</taxon>
        <taxon>Alphaproteobacteria</taxon>
        <taxon>PS1 clade</taxon>
    </lineage>
</organism>
<dbReference type="AlphaFoldDB" id="A0A368DR87"/>
<comment type="caution">
    <text evidence="2">The sequence shown here is derived from an EMBL/GenBank/DDBJ whole genome shotgun (WGS) entry which is preliminary data.</text>
</comment>
<reference evidence="2 3" key="1">
    <citation type="journal article" date="2018" name="Microbiome">
        <title>Fine metagenomic profile of the Mediterranean stratified and mixed water columns revealed by assembly and recruitment.</title>
        <authorList>
            <person name="Haro-Moreno J.M."/>
            <person name="Lopez-Perez M."/>
            <person name="De La Torre J.R."/>
            <person name="Picazo A."/>
            <person name="Camacho A."/>
            <person name="Rodriguez-Valera F."/>
        </authorList>
    </citation>
    <scope>NUCLEOTIDE SEQUENCE [LARGE SCALE GENOMIC DNA]</scope>
    <source>
        <strain evidence="2">MED-G57</strain>
    </source>
</reference>
<accession>A0A368DR87</accession>
<dbReference type="EMBL" id="QOQD01000002">
    <property type="protein sequence ID" value="RCL74358.1"/>
    <property type="molecule type" value="Genomic_DNA"/>
</dbReference>
<evidence type="ECO:0000256" key="1">
    <source>
        <dbReference type="SAM" id="Phobius"/>
    </source>
</evidence>
<gene>
    <name evidence="2" type="ORF">DBW71_01130</name>
</gene>
<feature type="transmembrane region" description="Helical" evidence="1">
    <location>
        <begin position="7"/>
        <end position="25"/>
    </location>
</feature>
<dbReference type="Gene3D" id="2.20.110.10">
    <property type="entry name" value="Histone H3 K4-specific methyltransferase SET7/9 N-terminal domain"/>
    <property type="match status" value="1"/>
</dbReference>
<name>A0A368DR87_9PROT</name>
<evidence type="ECO:0000313" key="3">
    <source>
        <dbReference type="Proteomes" id="UP000253570"/>
    </source>
</evidence>
<proteinExistence type="predicted"/>
<dbReference type="Proteomes" id="UP000253570">
    <property type="component" value="Unassembled WGS sequence"/>
</dbReference>